<dbReference type="Proteomes" id="UP001055171">
    <property type="component" value="Chromosome"/>
</dbReference>
<feature type="region of interest" description="Disordered" evidence="3">
    <location>
        <begin position="16"/>
        <end position="38"/>
    </location>
</feature>
<dbReference type="PANTHER" id="PTHR37042:SF4">
    <property type="entry name" value="OUTER MEMBRANE PROTEIN RV1973"/>
    <property type="match status" value="1"/>
</dbReference>
<protein>
    <submittedName>
        <fullName evidence="5">Mce protein</fullName>
    </submittedName>
</protein>
<feature type="transmembrane region" description="Helical" evidence="4">
    <location>
        <begin position="64"/>
        <end position="85"/>
    </location>
</feature>
<sequence>MAVNVDTAAAEVTESAPADRIDLGSSGVDLEGTELDGDEAFDDEHDAATTSPASAEKSGSKLRLALTLSTTAVVVVAGLIGWLGFRLHQDHQSQQQRSLLLQVGRQGALNLTTINYTEVDADIKRILDSSTGAFYDEFQKRSQPFVDVVNKTQSKTVGTITEAGLESQQGDQAQVLVAVSVHTSSAAAAEQPVRLWRMRVSVQKVGDVAKVSNVEFVP</sequence>
<evidence type="ECO:0000256" key="1">
    <source>
        <dbReference type="ARBA" id="ARBA00004370"/>
    </source>
</evidence>
<keyword evidence="4" id="KW-0812">Transmembrane</keyword>
<comment type="subcellular location">
    <subcellularLocation>
        <location evidence="1">Membrane</location>
    </subcellularLocation>
</comment>
<organism evidence="5 6">
    <name type="scientific">Mycobacterium lentiflavum</name>
    <dbReference type="NCBI Taxonomy" id="141349"/>
    <lineage>
        <taxon>Bacteria</taxon>
        <taxon>Bacillati</taxon>
        <taxon>Actinomycetota</taxon>
        <taxon>Actinomycetes</taxon>
        <taxon>Mycobacteriales</taxon>
        <taxon>Mycobacteriaceae</taxon>
        <taxon>Mycobacterium</taxon>
        <taxon>Mycobacterium simiae complex</taxon>
    </lineage>
</organism>
<evidence type="ECO:0000256" key="4">
    <source>
        <dbReference type="SAM" id="Phobius"/>
    </source>
</evidence>
<name>A0ABY3UPQ4_MYCLN</name>
<reference evidence="5" key="1">
    <citation type="submission" date="2022-08" db="EMBL/GenBank/DDBJ databases">
        <title>Complete genome sequence of 14 non-tuberculosis mycobacteria type-strains.</title>
        <authorList>
            <person name="Igarashi Y."/>
            <person name="Osugi A."/>
            <person name="Mitarai S."/>
        </authorList>
    </citation>
    <scope>NUCLEOTIDE SEQUENCE</scope>
    <source>
        <strain evidence="5">ATCC 51985</strain>
    </source>
</reference>
<keyword evidence="2 4" id="KW-0472">Membrane</keyword>
<evidence type="ECO:0000256" key="2">
    <source>
        <dbReference type="ARBA" id="ARBA00023136"/>
    </source>
</evidence>
<evidence type="ECO:0000256" key="3">
    <source>
        <dbReference type="SAM" id="MobiDB-lite"/>
    </source>
</evidence>
<keyword evidence="4" id="KW-1133">Transmembrane helix</keyword>
<accession>A0ABY3UPQ4</accession>
<gene>
    <name evidence="5" type="ORF">MJO58_22305</name>
</gene>
<proteinExistence type="predicted"/>
<dbReference type="PANTHER" id="PTHR37042">
    <property type="entry name" value="OUTER MEMBRANE PROTEIN RV1973"/>
    <property type="match status" value="1"/>
</dbReference>
<dbReference type="EMBL" id="CP092423">
    <property type="protein sequence ID" value="ULP41558.1"/>
    <property type="molecule type" value="Genomic_DNA"/>
</dbReference>
<evidence type="ECO:0000313" key="6">
    <source>
        <dbReference type="Proteomes" id="UP001055171"/>
    </source>
</evidence>
<evidence type="ECO:0000313" key="5">
    <source>
        <dbReference type="EMBL" id="ULP41558.1"/>
    </source>
</evidence>
<keyword evidence="6" id="KW-1185">Reference proteome</keyword>
<dbReference type="RefSeq" id="WP_239720995.1">
    <property type="nucleotide sequence ID" value="NZ_CP092423.2"/>
</dbReference>